<dbReference type="SUPFAM" id="SSF53850">
    <property type="entry name" value="Periplasmic binding protein-like II"/>
    <property type="match status" value="1"/>
</dbReference>
<dbReference type="Gene3D" id="3.40.190.10">
    <property type="entry name" value="Periplasmic binding protein-like II"/>
    <property type="match status" value="1"/>
</dbReference>
<proteinExistence type="predicted"/>
<evidence type="ECO:0000313" key="1">
    <source>
        <dbReference type="EMBL" id="VFS60487.1"/>
    </source>
</evidence>
<keyword evidence="2" id="KW-1185">Reference proteome</keyword>
<organism evidence="1 2">
    <name type="scientific">Kluyvera cryocrescens</name>
    <name type="common">Kluyvera citrophila</name>
    <dbReference type="NCBI Taxonomy" id="580"/>
    <lineage>
        <taxon>Bacteria</taxon>
        <taxon>Pseudomonadati</taxon>
        <taxon>Pseudomonadota</taxon>
        <taxon>Gammaproteobacteria</taxon>
        <taxon>Enterobacterales</taxon>
        <taxon>Enterobacteriaceae</taxon>
        <taxon>Kluyvera</taxon>
    </lineage>
</organism>
<name>A0A485AG25_KLUCR</name>
<reference evidence="1 2" key="1">
    <citation type="submission" date="2019-03" db="EMBL/GenBank/DDBJ databases">
        <authorList>
            <consortium name="Pathogen Informatics"/>
        </authorList>
    </citation>
    <scope>NUCLEOTIDE SEQUENCE [LARGE SCALE GENOMIC DNA]</scope>
    <source>
        <strain evidence="1 2">NCTC12993</strain>
    </source>
</reference>
<dbReference type="AlphaFoldDB" id="A0A485AG25"/>
<gene>
    <name evidence="1" type="ORF">NCTC12993_01673</name>
</gene>
<sequence>MPSGEQLDVWIRASNDSKVIYQKLADQFQKETGISIKYFNAVTDFDQRLARAATGGALPDVVFNDAIIVGQMVQLGIVDEIKPGELKGGSDVYEAAWKSTPAAGWQILWRTHFGTHLCAVYPPGLA</sequence>
<protein>
    <submittedName>
        <fullName evidence="1">Maltose ABC transporter periplasmic protein</fullName>
    </submittedName>
</protein>
<accession>A0A485AG25</accession>
<dbReference type="EMBL" id="CAADJD010000014">
    <property type="protein sequence ID" value="VFS60487.1"/>
    <property type="molecule type" value="Genomic_DNA"/>
</dbReference>
<dbReference type="Proteomes" id="UP000401081">
    <property type="component" value="Unassembled WGS sequence"/>
</dbReference>
<evidence type="ECO:0000313" key="2">
    <source>
        <dbReference type="Proteomes" id="UP000401081"/>
    </source>
</evidence>